<reference evidence="16" key="1">
    <citation type="submission" date="2017-12" db="EMBL/GenBank/DDBJ databases">
        <authorList>
            <consortium name="DOE Joint Genome Institute"/>
            <person name="Mondo S.J."/>
            <person name="Kjaerbolling I."/>
            <person name="Vesth T.C."/>
            <person name="Frisvad J.C."/>
            <person name="Nybo J.L."/>
            <person name="Theobald S."/>
            <person name="Kuo A."/>
            <person name="Bowyer P."/>
            <person name="Matsuda Y."/>
            <person name="Lyhne E.K."/>
            <person name="Kogle M.E."/>
            <person name="Clum A."/>
            <person name="Lipzen A."/>
            <person name="Salamov A."/>
            <person name="Ngan C.Y."/>
            <person name="Daum C."/>
            <person name="Chiniquy J."/>
            <person name="Barry K."/>
            <person name="LaButti K."/>
            <person name="Haridas S."/>
            <person name="Simmons B.A."/>
            <person name="Magnuson J.K."/>
            <person name="Mortensen U.H."/>
            <person name="Larsen T.O."/>
            <person name="Grigoriev I.V."/>
            <person name="Baker S.E."/>
            <person name="Andersen M.R."/>
            <person name="Nordberg H.P."/>
            <person name="Cantor M.N."/>
            <person name="Hua S.X."/>
        </authorList>
    </citation>
    <scope>NUCLEOTIDE SEQUENCE [LARGE SCALE GENOMIC DNA]</scope>
    <source>
        <strain evidence="16">IBT 19404</strain>
    </source>
</reference>
<evidence type="ECO:0000256" key="8">
    <source>
        <dbReference type="ARBA" id="ARBA00022989"/>
    </source>
</evidence>
<dbReference type="Gene3D" id="2.40.30.10">
    <property type="entry name" value="Translation factors"/>
    <property type="match status" value="1"/>
</dbReference>
<keyword evidence="10" id="KW-0406">Ion transport</keyword>
<proteinExistence type="inferred from homology"/>
<dbReference type="EMBL" id="KZ559498">
    <property type="protein sequence ID" value="PLN86475.1"/>
    <property type="molecule type" value="Genomic_DNA"/>
</dbReference>
<comment type="subcellular location">
    <subcellularLocation>
        <location evidence="1">Cell membrane</location>
        <topology evidence="1">Multi-pass membrane protein</topology>
    </subcellularLocation>
</comment>
<feature type="transmembrane region" description="Helical" evidence="13">
    <location>
        <begin position="144"/>
        <end position="165"/>
    </location>
</feature>
<keyword evidence="7" id="KW-0249">Electron transport</keyword>
<dbReference type="GO" id="GO:0006879">
    <property type="term" value="P:intracellular iron ion homeostasis"/>
    <property type="evidence" value="ECO:0007669"/>
    <property type="project" value="TreeGrafter"/>
</dbReference>
<feature type="transmembrane region" description="Helical" evidence="13">
    <location>
        <begin position="250"/>
        <end position="268"/>
    </location>
</feature>
<dbReference type="SUPFAM" id="SSF63380">
    <property type="entry name" value="Riboflavin synthase domain-like"/>
    <property type="match status" value="1"/>
</dbReference>
<sequence length="593" mass="66620">MSMIPWLDQPVMLHSDREAMCMMTPEQCALKFSYWVFWYEADHRFALPTVAFFMVAIILFALGNIISSLAPQRLKQTSGWSRLTAIFRVLSYKSWRIGSWNTRSLGTLLLGGAGLVFFLAMTLGPRPYYWPNTKDANYGSSPPIATRTGFMALGCLPFLIVLGAKANPITALTGVSHEKLNIWHNWVAWAMFVLALIHTFPFIVYHQREGDIATEWKTGGVWVTGVVALIAQAWLTFMSIPWIRNRYYEFFKGTHFLAAMVFMIFFFIHCDFRMSSWDYFIATAVLYAVCWFYSQFKTYLELGVRHKARLSRETDHTLKITIDTTTEWQPGQHIFLRFLTGGVHMLTAHPFTICSVPQPGNANQLVFYVRARGGLTGRLMKMAEQHPNKAVPVLLDGPYGGVTSRSIAEFDRSLVVGGGVGAGFTLSLIEDYVRRAGSMKAEKEMKVIVATRDTAMRTWYTEALREIAERHSQTSNVVGLEVHIHETGPELHSVDDIATESESPSKEAGVLAQEQTRTPETMFSVKFFRGRPTLGTEVDSLAGQDGVSVGVVVCGPSSMHHDVGSAAADAQQHIISDRNGAREVWFHQETFSY</sequence>
<dbReference type="InterPro" id="IPR051410">
    <property type="entry name" value="Ferric/Cupric_Reductase"/>
</dbReference>
<evidence type="ECO:0000256" key="6">
    <source>
        <dbReference type="ARBA" id="ARBA00022692"/>
    </source>
</evidence>
<dbReference type="InterPro" id="IPR013130">
    <property type="entry name" value="Fe3_Rdtase_TM_dom"/>
</dbReference>
<keyword evidence="16" id="KW-1185">Reference proteome</keyword>
<dbReference type="GO" id="GO:0005886">
    <property type="term" value="C:plasma membrane"/>
    <property type="evidence" value="ECO:0007669"/>
    <property type="project" value="UniProtKB-SubCell"/>
</dbReference>
<evidence type="ECO:0000256" key="11">
    <source>
        <dbReference type="ARBA" id="ARBA00023136"/>
    </source>
</evidence>
<dbReference type="Pfam" id="PF08022">
    <property type="entry name" value="FAD_binding_8"/>
    <property type="match status" value="1"/>
</dbReference>
<evidence type="ECO:0000256" key="10">
    <source>
        <dbReference type="ARBA" id="ARBA00023065"/>
    </source>
</evidence>
<dbReference type="GO" id="GO:0006826">
    <property type="term" value="P:iron ion transport"/>
    <property type="evidence" value="ECO:0007669"/>
    <property type="project" value="TreeGrafter"/>
</dbReference>
<dbReference type="InterPro" id="IPR017927">
    <property type="entry name" value="FAD-bd_FR_type"/>
</dbReference>
<feature type="transmembrane region" description="Helical" evidence="13">
    <location>
        <begin position="219"/>
        <end position="238"/>
    </location>
</feature>
<feature type="transmembrane region" description="Helical" evidence="13">
    <location>
        <begin position="45"/>
        <end position="66"/>
    </location>
</feature>
<dbReference type="SUPFAM" id="SSF52343">
    <property type="entry name" value="Ferredoxin reductase-like, C-terminal NADP-linked domain"/>
    <property type="match status" value="1"/>
</dbReference>
<feature type="transmembrane region" description="Helical" evidence="13">
    <location>
        <begin position="186"/>
        <end position="207"/>
    </location>
</feature>
<dbReference type="InterPro" id="IPR013121">
    <property type="entry name" value="Fe_red_NAD-bd_6"/>
</dbReference>
<dbReference type="Proteomes" id="UP000235023">
    <property type="component" value="Unassembled WGS sequence"/>
</dbReference>
<dbReference type="PROSITE" id="PS51384">
    <property type="entry name" value="FAD_FR"/>
    <property type="match status" value="1"/>
</dbReference>
<dbReference type="EC" id="1.16.1.9" evidence="3"/>
<evidence type="ECO:0000259" key="14">
    <source>
        <dbReference type="PROSITE" id="PS51384"/>
    </source>
</evidence>
<dbReference type="GO" id="GO:0052851">
    <property type="term" value="F:ferric-chelate reductase (NADPH) activity"/>
    <property type="evidence" value="ECO:0007669"/>
    <property type="project" value="UniProtKB-EC"/>
</dbReference>
<dbReference type="InterPro" id="IPR017938">
    <property type="entry name" value="Riboflavin_synthase-like_b-brl"/>
</dbReference>
<dbReference type="SFLD" id="SFLDG01168">
    <property type="entry name" value="Ferric_reductase_subgroup_(FRE"/>
    <property type="match status" value="1"/>
</dbReference>
<name>A0A2J5I8X8_9EURO</name>
<dbReference type="PANTHER" id="PTHR32361">
    <property type="entry name" value="FERRIC/CUPRIC REDUCTASE TRANSMEMBRANE COMPONENT"/>
    <property type="match status" value="1"/>
</dbReference>
<dbReference type="GO" id="GO:0015677">
    <property type="term" value="P:copper ion import"/>
    <property type="evidence" value="ECO:0007669"/>
    <property type="project" value="TreeGrafter"/>
</dbReference>
<evidence type="ECO:0000256" key="9">
    <source>
        <dbReference type="ARBA" id="ARBA00023002"/>
    </source>
</evidence>
<evidence type="ECO:0000256" key="5">
    <source>
        <dbReference type="ARBA" id="ARBA00022475"/>
    </source>
</evidence>
<accession>A0A2J5I8X8</accession>
<evidence type="ECO:0000256" key="12">
    <source>
        <dbReference type="ARBA" id="ARBA00048483"/>
    </source>
</evidence>
<evidence type="ECO:0000256" key="7">
    <source>
        <dbReference type="ARBA" id="ARBA00022982"/>
    </source>
</evidence>
<keyword evidence="11 13" id="KW-0472">Membrane</keyword>
<keyword evidence="4" id="KW-0813">Transport</keyword>
<keyword evidence="6 13" id="KW-0812">Transmembrane</keyword>
<keyword evidence="8 13" id="KW-1133">Transmembrane helix</keyword>
<dbReference type="Gene3D" id="3.40.50.80">
    <property type="entry name" value="Nucleotide-binding domain of ferredoxin-NADP reductase (FNR) module"/>
    <property type="match status" value="1"/>
</dbReference>
<dbReference type="Pfam" id="PF08030">
    <property type="entry name" value="NAD_binding_6"/>
    <property type="match status" value="1"/>
</dbReference>
<evidence type="ECO:0000313" key="16">
    <source>
        <dbReference type="Proteomes" id="UP000235023"/>
    </source>
</evidence>
<dbReference type="InterPro" id="IPR039261">
    <property type="entry name" value="FNR_nucleotide-bd"/>
</dbReference>
<feature type="transmembrane region" description="Helical" evidence="13">
    <location>
        <begin position="105"/>
        <end position="124"/>
    </location>
</feature>
<organism evidence="15 16">
    <name type="scientific">Aspergillus taichungensis</name>
    <dbReference type="NCBI Taxonomy" id="482145"/>
    <lineage>
        <taxon>Eukaryota</taxon>
        <taxon>Fungi</taxon>
        <taxon>Dikarya</taxon>
        <taxon>Ascomycota</taxon>
        <taxon>Pezizomycotina</taxon>
        <taxon>Eurotiomycetes</taxon>
        <taxon>Eurotiomycetidae</taxon>
        <taxon>Eurotiales</taxon>
        <taxon>Aspergillaceae</taxon>
        <taxon>Aspergillus</taxon>
        <taxon>Aspergillus subgen. Circumdati</taxon>
    </lineage>
</organism>
<keyword evidence="5" id="KW-1003">Cell membrane</keyword>
<comment type="similarity">
    <text evidence="2">Belongs to the ferric reductase (FRE) family.</text>
</comment>
<evidence type="ECO:0000313" key="15">
    <source>
        <dbReference type="EMBL" id="PLN86475.1"/>
    </source>
</evidence>
<feature type="transmembrane region" description="Helical" evidence="13">
    <location>
        <begin position="280"/>
        <end position="300"/>
    </location>
</feature>
<evidence type="ECO:0000256" key="13">
    <source>
        <dbReference type="SAM" id="Phobius"/>
    </source>
</evidence>
<evidence type="ECO:0000256" key="3">
    <source>
        <dbReference type="ARBA" id="ARBA00012668"/>
    </source>
</evidence>
<feature type="domain" description="FAD-binding FR-type" evidence="14">
    <location>
        <begin position="297"/>
        <end position="405"/>
    </location>
</feature>
<comment type="catalytic activity">
    <reaction evidence="12">
        <text>2 a Fe(II)-siderophore + NADP(+) + H(+) = 2 a Fe(III)-siderophore + NADPH</text>
        <dbReference type="Rhea" id="RHEA:28795"/>
        <dbReference type="Rhea" id="RHEA-COMP:11342"/>
        <dbReference type="Rhea" id="RHEA-COMP:11344"/>
        <dbReference type="ChEBI" id="CHEBI:15378"/>
        <dbReference type="ChEBI" id="CHEBI:29033"/>
        <dbReference type="ChEBI" id="CHEBI:29034"/>
        <dbReference type="ChEBI" id="CHEBI:57783"/>
        <dbReference type="ChEBI" id="CHEBI:58349"/>
        <dbReference type="EC" id="1.16.1.9"/>
    </reaction>
</comment>
<dbReference type="SFLD" id="SFLDS00052">
    <property type="entry name" value="Ferric_Reductase_Domain"/>
    <property type="match status" value="1"/>
</dbReference>
<keyword evidence="9" id="KW-0560">Oxidoreductase</keyword>
<evidence type="ECO:0000256" key="2">
    <source>
        <dbReference type="ARBA" id="ARBA00006278"/>
    </source>
</evidence>
<dbReference type="Pfam" id="PF01794">
    <property type="entry name" value="Ferric_reduct"/>
    <property type="match status" value="1"/>
</dbReference>
<dbReference type="CDD" id="cd06186">
    <property type="entry name" value="NOX_Duox_like_FAD_NADP"/>
    <property type="match status" value="1"/>
</dbReference>
<gene>
    <name evidence="15" type="ORF">BDW42DRAFT_158565</name>
</gene>
<dbReference type="AlphaFoldDB" id="A0A2J5I8X8"/>
<evidence type="ECO:0000256" key="4">
    <source>
        <dbReference type="ARBA" id="ARBA00022448"/>
    </source>
</evidence>
<protein>
    <recommendedName>
        <fullName evidence="3">ferric-chelate reductase (NADPH)</fullName>
        <ecNumber evidence="3">1.16.1.9</ecNumber>
    </recommendedName>
</protein>
<evidence type="ECO:0000256" key="1">
    <source>
        <dbReference type="ARBA" id="ARBA00004651"/>
    </source>
</evidence>
<dbReference type="OrthoDB" id="17725at2759"/>
<dbReference type="InterPro" id="IPR013112">
    <property type="entry name" value="FAD-bd_8"/>
</dbReference>